<dbReference type="EMBL" id="MNPL01031204">
    <property type="protein sequence ID" value="OQR66773.1"/>
    <property type="molecule type" value="Genomic_DNA"/>
</dbReference>
<feature type="transmembrane region" description="Helical" evidence="13">
    <location>
        <begin position="269"/>
        <end position="293"/>
    </location>
</feature>
<keyword evidence="7" id="KW-0915">Sodium</keyword>
<evidence type="ECO:0000256" key="13">
    <source>
        <dbReference type="SAM" id="Phobius"/>
    </source>
</evidence>
<sequence>MQERKVVEERQREWKKYHEYGTLSSPLSGLVIQLNTEVNEYLPTSLDVGFVAMIHEHNKDYSICQDSIYVLPGYTTYIGLSLATTQNLEPPYQDGCRKEWPKELKEGNFEANVKVMDPLVVTQQYSRAMCLEYCKIEYLIFKCKCIQNNPAVKIHQDLTENYKYCKTLRKQNCTEMELAGKTNIDWQLRCDCRRECEMQRYSTDVSVAGLIAENSEIPESQNDTAKLFVDMSSARLVVYFHSFTYEHIKAIRKYDEIRLLSNIGGINGMYLGLSFYLLFQALDIIISGAIQFVQKLRSAKFTFGQDGNQKSSIAVQTSDCADRRRRNAAPYIYPASESTPETPFYVGQMKNIWDVFEKPSGNNSYNTTEQFKTTHGSFAFRYNKK</sequence>
<dbReference type="STRING" id="418985.A0A1V9X028"/>
<comment type="caution">
    <text evidence="14">The sequence shown here is derived from an EMBL/GenBank/DDBJ whole genome shotgun (WGS) entry which is preliminary data.</text>
</comment>
<keyword evidence="4 12" id="KW-0894">Sodium channel</keyword>
<evidence type="ECO:0000313" key="15">
    <source>
        <dbReference type="Proteomes" id="UP000192247"/>
    </source>
</evidence>
<dbReference type="GO" id="GO:0005886">
    <property type="term" value="C:plasma membrane"/>
    <property type="evidence" value="ECO:0007669"/>
    <property type="project" value="TreeGrafter"/>
</dbReference>
<comment type="subcellular location">
    <subcellularLocation>
        <location evidence="1">Membrane</location>
        <topology evidence="1">Multi-pass membrane protein</topology>
    </subcellularLocation>
</comment>
<keyword evidence="5 12" id="KW-0812">Transmembrane</keyword>
<dbReference type="OrthoDB" id="5874059at2759"/>
<reference evidence="14 15" key="1">
    <citation type="journal article" date="2017" name="Gigascience">
        <title>Draft genome of the honey bee ectoparasitic mite, Tropilaelaps mercedesae, is shaped by the parasitic life history.</title>
        <authorList>
            <person name="Dong X."/>
            <person name="Armstrong S.D."/>
            <person name="Xia D."/>
            <person name="Makepeace B.L."/>
            <person name="Darby A.C."/>
            <person name="Kadowaki T."/>
        </authorList>
    </citation>
    <scope>NUCLEOTIDE SEQUENCE [LARGE SCALE GENOMIC DNA]</scope>
    <source>
        <strain evidence="14">Wuxi-XJTLU</strain>
    </source>
</reference>
<evidence type="ECO:0000256" key="9">
    <source>
        <dbReference type="ARBA" id="ARBA00023136"/>
    </source>
</evidence>
<dbReference type="Pfam" id="PF00858">
    <property type="entry name" value="ASC"/>
    <property type="match status" value="1"/>
</dbReference>
<keyword evidence="6 13" id="KW-1133">Transmembrane helix</keyword>
<evidence type="ECO:0000256" key="11">
    <source>
        <dbReference type="ARBA" id="ARBA00023303"/>
    </source>
</evidence>
<keyword evidence="3 12" id="KW-0813">Transport</keyword>
<evidence type="ECO:0000256" key="12">
    <source>
        <dbReference type="RuleBase" id="RU000679"/>
    </source>
</evidence>
<dbReference type="PANTHER" id="PTHR11690">
    <property type="entry name" value="AMILORIDE-SENSITIVE SODIUM CHANNEL-RELATED"/>
    <property type="match status" value="1"/>
</dbReference>
<evidence type="ECO:0000256" key="7">
    <source>
        <dbReference type="ARBA" id="ARBA00023053"/>
    </source>
</evidence>
<evidence type="ECO:0000256" key="8">
    <source>
        <dbReference type="ARBA" id="ARBA00023065"/>
    </source>
</evidence>
<evidence type="ECO:0000256" key="4">
    <source>
        <dbReference type="ARBA" id="ARBA00022461"/>
    </source>
</evidence>
<organism evidence="14 15">
    <name type="scientific">Tropilaelaps mercedesae</name>
    <dbReference type="NCBI Taxonomy" id="418985"/>
    <lineage>
        <taxon>Eukaryota</taxon>
        <taxon>Metazoa</taxon>
        <taxon>Ecdysozoa</taxon>
        <taxon>Arthropoda</taxon>
        <taxon>Chelicerata</taxon>
        <taxon>Arachnida</taxon>
        <taxon>Acari</taxon>
        <taxon>Parasitiformes</taxon>
        <taxon>Mesostigmata</taxon>
        <taxon>Gamasina</taxon>
        <taxon>Dermanyssoidea</taxon>
        <taxon>Laelapidae</taxon>
        <taxon>Tropilaelaps</taxon>
    </lineage>
</organism>
<dbReference type="InterPro" id="IPR001873">
    <property type="entry name" value="ENaC"/>
</dbReference>
<dbReference type="PANTHER" id="PTHR11690:SF248">
    <property type="entry name" value="PICKPOCKET 17, ISOFORM A"/>
    <property type="match status" value="1"/>
</dbReference>
<evidence type="ECO:0000256" key="5">
    <source>
        <dbReference type="ARBA" id="ARBA00022692"/>
    </source>
</evidence>
<dbReference type="AlphaFoldDB" id="A0A1V9X028"/>
<evidence type="ECO:0000256" key="6">
    <source>
        <dbReference type="ARBA" id="ARBA00022989"/>
    </source>
</evidence>
<evidence type="ECO:0000256" key="2">
    <source>
        <dbReference type="ARBA" id="ARBA00007193"/>
    </source>
</evidence>
<protein>
    <submittedName>
        <fullName evidence="14">Uncharacterized protein</fullName>
    </submittedName>
</protein>
<keyword evidence="11 12" id="KW-0407">Ion channel</keyword>
<dbReference type="Gene3D" id="1.10.287.770">
    <property type="entry name" value="YojJ-like"/>
    <property type="match status" value="1"/>
</dbReference>
<dbReference type="PRINTS" id="PR01078">
    <property type="entry name" value="AMINACHANNEL"/>
</dbReference>
<comment type="similarity">
    <text evidence="2 12">Belongs to the amiloride-sensitive sodium channel (TC 1.A.6) family.</text>
</comment>
<proteinExistence type="inferred from homology"/>
<keyword evidence="9 13" id="KW-0472">Membrane</keyword>
<evidence type="ECO:0000256" key="1">
    <source>
        <dbReference type="ARBA" id="ARBA00004141"/>
    </source>
</evidence>
<dbReference type="Proteomes" id="UP000192247">
    <property type="component" value="Unassembled WGS sequence"/>
</dbReference>
<evidence type="ECO:0000256" key="10">
    <source>
        <dbReference type="ARBA" id="ARBA00023201"/>
    </source>
</evidence>
<keyword evidence="8 12" id="KW-0406">Ion transport</keyword>
<dbReference type="GO" id="GO:0015280">
    <property type="term" value="F:ligand-gated sodium channel activity"/>
    <property type="evidence" value="ECO:0007669"/>
    <property type="project" value="TreeGrafter"/>
</dbReference>
<keyword evidence="10 12" id="KW-0739">Sodium transport</keyword>
<dbReference type="Gene3D" id="2.60.470.10">
    <property type="entry name" value="Acid-sensing ion channels like domains"/>
    <property type="match status" value="1"/>
</dbReference>
<evidence type="ECO:0000256" key="3">
    <source>
        <dbReference type="ARBA" id="ARBA00022448"/>
    </source>
</evidence>
<evidence type="ECO:0000313" key="14">
    <source>
        <dbReference type="EMBL" id="OQR66773.1"/>
    </source>
</evidence>
<dbReference type="InParanoid" id="A0A1V9X028"/>
<accession>A0A1V9X028</accession>
<name>A0A1V9X028_9ACAR</name>
<keyword evidence="15" id="KW-1185">Reference proteome</keyword>
<gene>
    <name evidence="14" type="ORF">BIW11_13938</name>
</gene>